<dbReference type="AlphaFoldDB" id="A0A0N4W3B6"/>
<feature type="compositionally biased region" description="Basic and acidic residues" evidence="1">
    <location>
        <begin position="12"/>
        <end position="22"/>
    </location>
</feature>
<dbReference type="EMBL" id="UZAF01016196">
    <property type="protein sequence ID" value="VDO22895.1"/>
    <property type="molecule type" value="Genomic_DNA"/>
</dbReference>
<feature type="compositionally biased region" description="Basic and acidic residues" evidence="1">
    <location>
        <begin position="52"/>
        <end position="85"/>
    </location>
</feature>
<protein>
    <submittedName>
        <fullName evidence="4">Small hydrophilic protein</fullName>
    </submittedName>
</protein>
<dbReference type="WBParaSite" id="HPLM_0000429701-mRNA-1">
    <property type="protein sequence ID" value="HPLM_0000429701-mRNA-1"/>
    <property type="gene ID" value="HPLM_0000429701"/>
</dbReference>
<evidence type="ECO:0000313" key="2">
    <source>
        <dbReference type="EMBL" id="VDO22895.1"/>
    </source>
</evidence>
<proteinExistence type="predicted"/>
<feature type="compositionally biased region" description="Basic and acidic residues" evidence="1">
    <location>
        <begin position="31"/>
        <end position="40"/>
    </location>
</feature>
<dbReference type="Proteomes" id="UP000268014">
    <property type="component" value="Unassembled WGS sequence"/>
</dbReference>
<evidence type="ECO:0000313" key="3">
    <source>
        <dbReference type="Proteomes" id="UP000268014"/>
    </source>
</evidence>
<evidence type="ECO:0000256" key="1">
    <source>
        <dbReference type="SAM" id="MobiDB-lite"/>
    </source>
</evidence>
<reference evidence="4" key="1">
    <citation type="submission" date="2017-02" db="UniProtKB">
        <authorList>
            <consortium name="WormBaseParasite"/>
        </authorList>
    </citation>
    <scope>IDENTIFICATION</scope>
</reference>
<sequence>MNNDLSLEPEEEKEKRSRELSKKNLRQARSRRSEKTKDPGIDGEGGQSKVKVGTEHEIFALGHKTEGLRREDHKNESKIHAMKES</sequence>
<name>A0A0N4W3B6_HAEPC</name>
<gene>
    <name evidence="2" type="ORF">HPLM_LOCUS4289</name>
</gene>
<evidence type="ECO:0000313" key="4">
    <source>
        <dbReference type="WBParaSite" id="HPLM_0000429701-mRNA-1"/>
    </source>
</evidence>
<organism evidence="4">
    <name type="scientific">Haemonchus placei</name>
    <name type="common">Barber's pole worm</name>
    <dbReference type="NCBI Taxonomy" id="6290"/>
    <lineage>
        <taxon>Eukaryota</taxon>
        <taxon>Metazoa</taxon>
        <taxon>Ecdysozoa</taxon>
        <taxon>Nematoda</taxon>
        <taxon>Chromadorea</taxon>
        <taxon>Rhabditida</taxon>
        <taxon>Rhabditina</taxon>
        <taxon>Rhabditomorpha</taxon>
        <taxon>Strongyloidea</taxon>
        <taxon>Trichostrongylidae</taxon>
        <taxon>Haemonchus</taxon>
    </lineage>
</organism>
<feature type="region of interest" description="Disordered" evidence="1">
    <location>
        <begin position="1"/>
        <end position="85"/>
    </location>
</feature>
<reference evidence="2 3" key="2">
    <citation type="submission" date="2018-11" db="EMBL/GenBank/DDBJ databases">
        <authorList>
            <consortium name="Pathogen Informatics"/>
        </authorList>
    </citation>
    <scope>NUCLEOTIDE SEQUENCE [LARGE SCALE GENOMIC DNA]</scope>
    <source>
        <strain evidence="2 3">MHpl1</strain>
    </source>
</reference>
<accession>A0A0N4W3B6</accession>
<keyword evidence="3" id="KW-1185">Reference proteome</keyword>